<evidence type="ECO:0000256" key="1">
    <source>
        <dbReference type="SAM" id="MobiDB-lite"/>
    </source>
</evidence>
<sequence length="382" mass="43227">MEGGRLLLGNKKGKMRENEVECGEKMKKNGKNPKAGRALSLGMMGRFSGYHDGAWRVAEPSLPYRWLSKIAGGMVCRHPCLFTLQAAQDRSCHWVRTRHSNRRQVPHVSSRDRPDRRLGVPRFISAPCSNKLAKKDVVSSSTAGPSGKGGSGCPYPGKPTEVLNEREFRDNFCLSNGVFVKLVDGDAMSTKKVRHNAIYFTKEQFNAGLRFPLPSIFKEFFHYTQIPLAYIHPNTLQVLMGYNILNMLFNLNLSLLEVLFVYTIKKGKNDIFNMFTHILSLQLVTNLPDLNKGRAKGHPYVLNILLRRLPKVVVPREHFVLKDLSFYAKACEADVKARQERLNHREKKRQEGTLRKTLGEKGRGSSPTVRPPTAKKKKKTIA</sequence>
<dbReference type="EMBL" id="AM450019">
    <property type="protein sequence ID" value="CAN67635.1"/>
    <property type="molecule type" value="Genomic_DNA"/>
</dbReference>
<evidence type="ECO:0000313" key="2">
    <source>
        <dbReference type="EMBL" id="CAN67635.1"/>
    </source>
</evidence>
<dbReference type="AlphaFoldDB" id="A5B842"/>
<organism evidence="2">
    <name type="scientific">Vitis vinifera</name>
    <name type="common">Grape</name>
    <dbReference type="NCBI Taxonomy" id="29760"/>
    <lineage>
        <taxon>Eukaryota</taxon>
        <taxon>Viridiplantae</taxon>
        <taxon>Streptophyta</taxon>
        <taxon>Embryophyta</taxon>
        <taxon>Tracheophyta</taxon>
        <taxon>Spermatophyta</taxon>
        <taxon>Magnoliopsida</taxon>
        <taxon>eudicotyledons</taxon>
        <taxon>Gunneridae</taxon>
        <taxon>Pentapetalae</taxon>
        <taxon>rosids</taxon>
        <taxon>Vitales</taxon>
        <taxon>Vitaceae</taxon>
        <taxon>Viteae</taxon>
        <taxon>Vitis</taxon>
    </lineage>
</organism>
<reference evidence="2" key="1">
    <citation type="journal article" date="2007" name="PLoS ONE">
        <title>The first genome sequence of an elite grapevine cultivar (Pinot noir Vitis vinifera L.): coping with a highly heterozygous genome.</title>
        <authorList>
            <person name="Velasco R."/>
            <person name="Zharkikh A."/>
            <person name="Troggio M."/>
            <person name="Cartwright D.A."/>
            <person name="Cestaro A."/>
            <person name="Pruss D."/>
            <person name="Pindo M."/>
            <person name="FitzGerald L.M."/>
            <person name="Vezzulli S."/>
            <person name="Reid J."/>
            <person name="Malacarne G."/>
            <person name="Iliev D."/>
            <person name="Coppola G."/>
            <person name="Wardell B."/>
            <person name="Micheletti D."/>
            <person name="Macalma T."/>
            <person name="Facci M."/>
            <person name="Mitchell J.T."/>
            <person name="Perazzolli M."/>
            <person name="Eldredge G."/>
            <person name="Gatto P."/>
            <person name="Oyzerski R."/>
            <person name="Moretto M."/>
            <person name="Gutin N."/>
            <person name="Stefanini M."/>
            <person name="Chen Y."/>
            <person name="Segala C."/>
            <person name="Davenport C."/>
            <person name="Dematte L."/>
            <person name="Mraz A."/>
            <person name="Battilana J."/>
            <person name="Stormo K."/>
            <person name="Costa F."/>
            <person name="Tao Q."/>
            <person name="Si-Ammour A."/>
            <person name="Harkins T."/>
            <person name="Lackey A."/>
            <person name="Perbost C."/>
            <person name="Taillon B."/>
            <person name="Stella A."/>
            <person name="Solovyev V."/>
            <person name="Fawcett J.A."/>
            <person name="Sterck L."/>
            <person name="Vandepoele K."/>
            <person name="Grando S.M."/>
            <person name="Toppo S."/>
            <person name="Moser C."/>
            <person name="Lanchbury J."/>
            <person name="Bogden R."/>
            <person name="Skolnick M."/>
            <person name="Sgaramella V."/>
            <person name="Bhatnagar S.K."/>
            <person name="Fontana P."/>
            <person name="Gutin A."/>
            <person name="Van de Peer Y."/>
            <person name="Salamini F."/>
            <person name="Viola R."/>
        </authorList>
    </citation>
    <scope>NUCLEOTIDE SEQUENCE</scope>
</reference>
<accession>A5B842</accession>
<feature type="region of interest" description="Disordered" evidence="1">
    <location>
        <begin position="341"/>
        <end position="382"/>
    </location>
</feature>
<proteinExistence type="predicted"/>
<feature type="region of interest" description="Disordered" evidence="1">
    <location>
        <begin position="135"/>
        <end position="156"/>
    </location>
</feature>
<feature type="compositionally biased region" description="Basic residues" evidence="1">
    <location>
        <begin position="373"/>
        <end position="382"/>
    </location>
</feature>
<protein>
    <submittedName>
        <fullName evidence="2">Uncharacterized protein</fullName>
    </submittedName>
</protein>
<name>A5B842_VITVI</name>
<feature type="compositionally biased region" description="Basic and acidic residues" evidence="1">
    <location>
        <begin position="341"/>
        <end position="363"/>
    </location>
</feature>
<gene>
    <name evidence="2" type="ORF">VITISV_031866</name>
</gene>